<dbReference type="GO" id="GO:0005675">
    <property type="term" value="C:transcription factor TFIIH holo complex"/>
    <property type="evidence" value="ECO:0007669"/>
    <property type="project" value="TreeGrafter"/>
</dbReference>
<dbReference type="RefSeq" id="XP_011130681.1">
    <property type="nucleotide sequence ID" value="XM_011132379.1"/>
</dbReference>
<evidence type="ECO:0000313" key="3">
    <source>
        <dbReference type="EMBL" id="EZG63419.1"/>
    </source>
</evidence>
<name>A0A023B665_GRENI</name>
<keyword evidence="1" id="KW-0234">DNA repair</keyword>
<comment type="subcellular location">
    <subcellularLocation>
        <location evidence="1">Nucleus</location>
    </subcellularLocation>
</comment>
<accession>A0A023B665</accession>
<comment type="caution">
    <text evidence="3">The sequence shown here is derived from an EMBL/GenBank/DDBJ whole genome shotgun (WGS) entry which is preliminary data.</text>
</comment>
<feature type="region of interest" description="Disordered" evidence="2">
    <location>
        <begin position="102"/>
        <end position="228"/>
    </location>
</feature>
<dbReference type="PANTHER" id="PTHR13152">
    <property type="entry name" value="TFIIH, POLYPEPTIDE 4"/>
    <property type="match status" value="1"/>
</dbReference>
<comment type="similarity">
    <text evidence="1">Belongs to the TFB2 family.</text>
</comment>
<feature type="compositionally biased region" description="Polar residues" evidence="2">
    <location>
        <begin position="150"/>
        <end position="162"/>
    </location>
</feature>
<evidence type="ECO:0000256" key="2">
    <source>
        <dbReference type="SAM" id="MobiDB-lite"/>
    </source>
</evidence>
<feature type="compositionally biased region" description="Gly residues" evidence="2">
    <location>
        <begin position="211"/>
        <end position="221"/>
    </location>
</feature>
<dbReference type="GeneID" id="22913093"/>
<dbReference type="EMBL" id="AFNH02000653">
    <property type="protein sequence ID" value="EZG63419.1"/>
    <property type="molecule type" value="Genomic_DNA"/>
</dbReference>
<proteinExistence type="inferred from homology"/>
<dbReference type="PANTHER" id="PTHR13152:SF0">
    <property type="entry name" value="GENERAL TRANSCRIPTION FACTOR IIH SUBUNIT 4"/>
    <property type="match status" value="1"/>
</dbReference>
<evidence type="ECO:0000256" key="1">
    <source>
        <dbReference type="RuleBase" id="RU364024"/>
    </source>
</evidence>
<dbReference type="GO" id="GO:0006289">
    <property type="term" value="P:nucleotide-excision repair"/>
    <property type="evidence" value="ECO:0007669"/>
    <property type="project" value="InterPro"/>
</dbReference>
<keyword evidence="4" id="KW-1185">Reference proteome</keyword>
<dbReference type="VEuPathDB" id="CryptoDB:GNI_086850"/>
<organism evidence="3 4">
    <name type="scientific">Gregarina niphandrodes</name>
    <name type="common">Septate eugregarine</name>
    <dbReference type="NCBI Taxonomy" id="110365"/>
    <lineage>
        <taxon>Eukaryota</taxon>
        <taxon>Sar</taxon>
        <taxon>Alveolata</taxon>
        <taxon>Apicomplexa</taxon>
        <taxon>Conoidasida</taxon>
        <taxon>Gregarinasina</taxon>
        <taxon>Eugregarinorida</taxon>
        <taxon>Gregarinidae</taxon>
        <taxon>Gregarina</taxon>
    </lineage>
</organism>
<gene>
    <name evidence="3" type="ORF">GNI_086850</name>
</gene>
<dbReference type="InterPro" id="IPR004598">
    <property type="entry name" value="TFIIH_p52/Tfb2"/>
</dbReference>
<protein>
    <recommendedName>
        <fullName evidence="1">General transcription factor IIH subunit 4</fullName>
    </recommendedName>
</protein>
<sequence>MDAPIVRHIKKVLSGTSQDLVIGAMFGTPAIVKFVLTALTPESQCLVSRMTTISDPSRWEPLMVWFKTSLGAQRTQILRTALTQCRQLKVVKVVDLAQPAQAPVRPGGRVQAPPPPAAPGIKKRSGGLAAVSRASGGTGSNGPGPVVAGSHTSAATQSQVSRLSRPGGLTRSNLSVTSGPGAGGPGAGGPGAGGPGSNVGGSSLGGSNMAGSGGSNVGGSQLGTSQVAGKNDAGRIRYEVHPQFRQSYLWLVSDKRVLAHPTFRWLRLPSLEEAKHLATGPDAASLESFSRHKWAGMLLWAFKQSATQSPVLRYFPIVQVPPPGDLLRNIMISAGLAHEQVQRFAGIQIGEEAAASDVRWFLSDLPTQVDDIVMGALTQLALGQHVSVEVPAIAARTSGGGAGGGVGTMSATGFLSGDVPLMVLLAQVAANKIGEPILVSEDAPPFVNDFVSALHDIGLIYSAAVTLQGRSYRSVVPCPLARVFAINPATNGSELWLLSQLYGADSLQHTPIQSRTLALPRQRYSACCSPSLFQDSANSLEFLWTLPSDPLQEMHIQMVKAEEEQRIANATAVSEPRSSAISATGTTAFTSVSSGLGTSGLGTSGLGTSGLGTSGLGTSGSDIKATTPKKKGVIVESNFRVFCYYPDALQACIIASICDVKMVTPILVVAMLTRESATRRLMEGLKAEQIIKFLSSHAHPLVVNKFLSQDRTAPKMVSLPENVHNQLILWEDQLSAVSQTNAVIFELSDSSELQLFPQLIYRAKSSGHLICSTPGPSTSSSAEVTFLATASQHCNTVLTFDPII</sequence>
<dbReference type="eggNOG" id="KOG3471">
    <property type="taxonomic scope" value="Eukaryota"/>
</dbReference>
<comment type="function">
    <text evidence="1">Component of the general transcription and DNA repair factor IIH (TFIIH) core complex which is involved in general and transcription-coupled nucleotide excision repair (NER) of damaged DNA.</text>
</comment>
<reference evidence="3" key="1">
    <citation type="submission" date="2013-12" db="EMBL/GenBank/DDBJ databases">
        <authorList>
            <person name="Omoto C.K."/>
            <person name="Sibley D."/>
            <person name="Venepally P."/>
            <person name="Hadjithomas M."/>
            <person name="Karamycheva S."/>
            <person name="Brunk B."/>
            <person name="Roos D."/>
            <person name="Caler E."/>
            <person name="Lorenzi H."/>
        </authorList>
    </citation>
    <scope>NUCLEOTIDE SEQUENCE</scope>
</reference>
<keyword evidence="1" id="KW-0805">Transcription regulation</keyword>
<dbReference type="GO" id="GO:0001671">
    <property type="term" value="F:ATPase activator activity"/>
    <property type="evidence" value="ECO:0007669"/>
    <property type="project" value="InterPro"/>
</dbReference>
<dbReference type="GO" id="GO:0000439">
    <property type="term" value="C:transcription factor TFIIH core complex"/>
    <property type="evidence" value="ECO:0007669"/>
    <property type="project" value="InterPro"/>
</dbReference>
<keyword evidence="1" id="KW-0539">Nucleus</keyword>
<dbReference type="Proteomes" id="UP000019763">
    <property type="component" value="Unassembled WGS sequence"/>
</dbReference>
<dbReference type="AlphaFoldDB" id="A0A023B665"/>
<feature type="compositionally biased region" description="Gly residues" evidence="2">
    <location>
        <begin position="180"/>
        <end position="204"/>
    </location>
</feature>
<dbReference type="GO" id="GO:0003690">
    <property type="term" value="F:double-stranded DNA binding"/>
    <property type="evidence" value="ECO:0007669"/>
    <property type="project" value="TreeGrafter"/>
</dbReference>
<keyword evidence="1" id="KW-0227">DNA damage</keyword>
<dbReference type="OrthoDB" id="364513at2759"/>
<keyword evidence="1" id="KW-0804">Transcription</keyword>
<evidence type="ECO:0000313" key="4">
    <source>
        <dbReference type="Proteomes" id="UP000019763"/>
    </source>
</evidence>
<dbReference type="Pfam" id="PF03849">
    <property type="entry name" value="Tfb2"/>
    <property type="match status" value="1"/>
</dbReference>